<dbReference type="GO" id="GO:0003824">
    <property type="term" value="F:catalytic activity"/>
    <property type="evidence" value="ECO:0007669"/>
    <property type="project" value="InterPro"/>
</dbReference>
<dbReference type="EMBL" id="ML179298">
    <property type="protein sequence ID" value="THU91750.1"/>
    <property type="molecule type" value="Genomic_DNA"/>
</dbReference>
<dbReference type="InterPro" id="IPR011257">
    <property type="entry name" value="DNA_glycosylase"/>
</dbReference>
<keyword evidence="6" id="KW-1185">Reference proteome</keyword>
<evidence type="ECO:0000313" key="6">
    <source>
        <dbReference type="Proteomes" id="UP000297245"/>
    </source>
</evidence>
<evidence type="ECO:0000313" key="5">
    <source>
        <dbReference type="EMBL" id="THU91750.1"/>
    </source>
</evidence>
<dbReference type="GO" id="GO:0003677">
    <property type="term" value="F:DNA binding"/>
    <property type="evidence" value="ECO:0007669"/>
    <property type="project" value="InterPro"/>
</dbReference>
<accession>A0A4S8LRB5</accession>
<feature type="domain" description="HhH-GPD" evidence="4">
    <location>
        <begin position="36"/>
        <end position="163"/>
    </location>
</feature>
<keyword evidence="2" id="KW-0539">Nucleus</keyword>
<dbReference type="Pfam" id="PF00730">
    <property type="entry name" value="HhH-GPD"/>
    <property type="match status" value="1"/>
</dbReference>
<proteinExistence type="predicted"/>
<evidence type="ECO:0000256" key="3">
    <source>
        <dbReference type="SAM" id="MobiDB-lite"/>
    </source>
</evidence>
<dbReference type="SUPFAM" id="SSF48150">
    <property type="entry name" value="DNA-glycosylase"/>
    <property type="match status" value="1"/>
</dbReference>
<dbReference type="Proteomes" id="UP000297245">
    <property type="component" value="Unassembled WGS sequence"/>
</dbReference>
<dbReference type="GO" id="GO:0006285">
    <property type="term" value="P:base-excision repair, AP site formation"/>
    <property type="evidence" value="ECO:0007669"/>
    <property type="project" value="UniProtKB-ARBA"/>
</dbReference>
<evidence type="ECO:0000259" key="4">
    <source>
        <dbReference type="Pfam" id="PF00730"/>
    </source>
</evidence>
<reference evidence="5 6" key="1">
    <citation type="journal article" date="2019" name="Nat. Ecol. Evol.">
        <title>Megaphylogeny resolves global patterns of mushroom evolution.</title>
        <authorList>
            <person name="Varga T."/>
            <person name="Krizsan K."/>
            <person name="Foldi C."/>
            <person name="Dima B."/>
            <person name="Sanchez-Garcia M."/>
            <person name="Sanchez-Ramirez S."/>
            <person name="Szollosi G.J."/>
            <person name="Szarkandi J.G."/>
            <person name="Papp V."/>
            <person name="Albert L."/>
            <person name="Andreopoulos W."/>
            <person name="Angelini C."/>
            <person name="Antonin V."/>
            <person name="Barry K.W."/>
            <person name="Bougher N.L."/>
            <person name="Buchanan P."/>
            <person name="Buyck B."/>
            <person name="Bense V."/>
            <person name="Catcheside P."/>
            <person name="Chovatia M."/>
            <person name="Cooper J."/>
            <person name="Damon W."/>
            <person name="Desjardin D."/>
            <person name="Finy P."/>
            <person name="Geml J."/>
            <person name="Haridas S."/>
            <person name="Hughes K."/>
            <person name="Justo A."/>
            <person name="Karasinski D."/>
            <person name="Kautmanova I."/>
            <person name="Kiss B."/>
            <person name="Kocsube S."/>
            <person name="Kotiranta H."/>
            <person name="LaButti K.M."/>
            <person name="Lechner B.E."/>
            <person name="Liimatainen K."/>
            <person name="Lipzen A."/>
            <person name="Lukacs Z."/>
            <person name="Mihaltcheva S."/>
            <person name="Morgado L.N."/>
            <person name="Niskanen T."/>
            <person name="Noordeloos M.E."/>
            <person name="Ohm R.A."/>
            <person name="Ortiz-Santana B."/>
            <person name="Ovrebo C."/>
            <person name="Racz N."/>
            <person name="Riley R."/>
            <person name="Savchenko A."/>
            <person name="Shiryaev A."/>
            <person name="Soop K."/>
            <person name="Spirin V."/>
            <person name="Szebenyi C."/>
            <person name="Tomsovsky M."/>
            <person name="Tulloss R.E."/>
            <person name="Uehling J."/>
            <person name="Grigoriev I.V."/>
            <person name="Vagvolgyi C."/>
            <person name="Papp T."/>
            <person name="Martin F.M."/>
            <person name="Miettinen O."/>
            <person name="Hibbett D.S."/>
            <person name="Nagy L.G."/>
        </authorList>
    </citation>
    <scope>NUCLEOTIDE SEQUENCE [LARGE SCALE GENOMIC DNA]</scope>
    <source>
        <strain evidence="5 6">CBS 962.96</strain>
    </source>
</reference>
<evidence type="ECO:0000256" key="2">
    <source>
        <dbReference type="ARBA" id="ARBA00023242"/>
    </source>
</evidence>
<name>A0A4S8LRB5_DENBC</name>
<organism evidence="5 6">
    <name type="scientific">Dendrothele bispora (strain CBS 962.96)</name>
    <dbReference type="NCBI Taxonomy" id="1314807"/>
    <lineage>
        <taxon>Eukaryota</taxon>
        <taxon>Fungi</taxon>
        <taxon>Dikarya</taxon>
        <taxon>Basidiomycota</taxon>
        <taxon>Agaricomycotina</taxon>
        <taxon>Agaricomycetes</taxon>
        <taxon>Agaricomycetidae</taxon>
        <taxon>Agaricales</taxon>
        <taxon>Agaricales incertae sedis</taxon>
        <taxon>Dendrothele</taxon>
    </lineage>
</organism>
<comment type="subcellular location">
    <subcellularLocation>
        <location evidence="1">Nucleus</location>
    </subcellularLocation>
</comment>
<dbReference type="PANTHER" id="PTHR15074">
    <property type="entry name" value="METHYL-CPG-BINDING PROTEIN"/>
    <property type="match status" value="1"/>
</dbReference>
<protein>
    <submittedName>
        <fullName evidence="5">DNA glycosylase</fullName>
    </submittedName>
</protein>
<dbReference type="GO" id="GO:0005634">
    <property type="term" value="C:nucleus"/>
    <property type="evidence" value="ECO:0007669"/>
    <property type="project" value="UniProtKB-SubCell"/>
</dbReference>
<dbReference type="PANTHER" id="PTHR15074:SF0">
    <property type="entry name" value="METHYL-CPG-BINDING DOMAIN PROTEIN 4-LIKE PROTEIN"/>
    <property type="match status" value="1"/>
</dbReference>
<dbReference type="InterPro" id="IPR003265">
    <property type="entry name" value="HhH-GPD_domain"/>
</dbReference>
<feature type="region of interest" description="Disordered" evidence="3">
    <location>
        <begin position="103"/>
        <end position="129"/>
    </location>
</feature>
<gene>
    <name evidence="5" type="ORF">K435DRAFT_820705</name>
</gene>
<evidence type="ECO:0000256" key="1">
    <source>
        <dbReference type="ARBA" id="ARBA00004123"/>
    </source>
</evidence>
<sequence length="229" mass="26108">MASPYFDQSHLLRRLSQLKPELIQEKLAHDPFKLLVAVILLNKTTAKVAIPVFWELIQRWPTPWALSKADQNELSDLLYTLGTYTIRSKRLIDLSLAYLKDPPNKYDPRPSRPTLPSPTKQTSPQKKRIKYPATPVSHLPGTGPYALDSYRIFCTVHDDPLSDEWKTVAPSDKELIRFLKWKWAAEGQMKWCPETGDVQPLTISYLQTLIGELTPRETPSPNTGCIQAT</sequence>
<dbReference type="InterPro" id="IPR045138">
    <property type="entry name" value="MeCP2/MBD4"/>
</dbReference>
<dbReference type="AlphaFoldDB" id="A0A4S8LRB5"/>
<dbReference type="OrthoDB" id="10265068at2759"/>
<dbReference type="Gene3D" id="1.10.340.30">
    <property type="entry name" value="Hypothetical protein, domain 2"/>
    <property type="match status" value="1"/>
</dbReference>